<evidence type="ECO:0000259" key="10">
    <source>
        <dbReference type="PROSITE" id="PS51918"/>
    </source>
</evidence>
<protein>
    <recommendedName>
        <fullName evidence="9">Lipoyl synthase</fullName>
        <ecNumber evidence="9">2.8.1.8</ecNumber>
    </recommendedName>
    <alternativeName>
        <fullName evidence="9">Lip-syn</fullName>
        <shortName evidence="9">LS</shortName>
    </alternativeName>
    <alternativeName>
        <fullName evidence="9">Lipoate synthase</fullName>
    </alternativeName>
    <alternativeName>
        <fullName evidence="9">Lipoic acid synthase</fullName>
    </alternativeName>
    <alternativeName>
        <fullName evidence="9">Sulfur insertion protein LipA</fullName>
    </alternativeName>
</protein>
<dbReference type="PROSITE" id="PS51918">
    <property type="entry name" value="RADICAL_SAM"/>
    <property type="match status" value="1"/>
</dbReference>
<feature type="binding site" evidence="9">
    <location>
        <position position="43"/>
    </location>
    <ligand>
        <name>[4Fe-4S] cluster</name>
        <dbReference type="ChEBI" id="CHEBI:49883"/>
        <label>1</label>
    </ligand>
</feature>
<keyword evidence="4 9" id="KW-0949">S-adenosyl-L-methionine</keyword>
<dbReference type="UniPathway" id="UPA00538">
    <property type="reaction ID" value="UER00593"/>
</dbReference>
<dbReference type="InterPro" id="IPR013785">
    <property type="entry name" value="Aldolase_TIM"/>
</dbReference>
<dbReference type="GO" id="GO:0051539">
    <property type="term" value="F:4 iron, 4 sulfur cluster binding"/>
    <property type="evidence" value="ECO:0007669"/>
    <property type="project" value="UniProtKB-UniRule"/>
</dbReference>
<dbReference type="GO" id="GO:0005737">
    <property type="term" value="C:cytoplasm"/>
    <property type="evidence" value="ECO:0007669"/>
    <property type="project" value="UniProtKB-SubCell"/>
</dbReference>
<name>A0A6I5ZMU1_9FIRM</name>
<feature type="binding site" evidence="9">
    <location>
        <position position="76"/>
    </location>
    <ligand>
        <name>[4Fe-4S] cluster</name>
        <dbReference type="ChEBI" id="CHEBI:49883"/>
        <label>2</label>
        <note>4Fe-4S-S-AdoMet</note>
    </ligand>
</feature>
<dbReference type="PIRSF" id="PIRSF005963">
    <property type="entry name" value="Lipoyl_synth"/>
    <property type="match status" value="1"/>
</dbReference>
<dbReference type="Pfam" id="PF04055">
    <property type="entry name" value="Radical_SAM"/>
    <property type="match status" value="1"/>
</dbReference>
<gene>
    <name evidence="11" type="primary">lipA2</name>
    <name evidence="9" type="synonym">lipA</name>
    <name evidence="11" type="ORF">MGLY_02020</name>
</gene>
<feature type="domain" description="Radical SAM core" evidence="10">
    <location>
        <begin position="55"/>
        <end position="271"/>
    </location>
</feature>
<dbReference type="SFLD" id="SFLDS00029">
    <property type="entry name" value="Radical_SAM"/>
    <property type="match status" value="1"/>
</dbReference>
<dbReference type="SFLD" id="SFLDG01058">
    <property type="entry name" value="lipoyl_synthase_like"/>
    <property type="match status" value="1"/>
</dbReference>
<keyword evidence="5 9" id="KW-0479">Metal-binding</keyword>
<dbReference type="NCBIfam" id="TIGR00510">
    <property type="entry name" value="lipA"/>
    <property type="match status" value="1"/>
</dbReference>
<dbReference type="SFLD" id="SFLDF00271">
    <property type="entry name" value="lipoyl_synthase"/>
    <property type="match status" value="1"/>
</dbReference>
<dbReference type="PANTHER" id="PTHR10949:SF0">
    <property type="entry name" value="LIPOYL SYNTHASE, MITOCHONDRIAL"/>
    <property type="match status" value="1"/>
</dbReference>
<evidence type="ECO:0000313" key="12">
    <source>
        <dbReference type="Proteomes" id="UP000425916"/>
    </source>
</evidence>
<dbReference type="EC" id="2.8.1.8" evidence="9"/>
<feature type="binding site" evidence="9">
    <location>
        <position position="73"/>
    </location>
    <ligand>
        <name>[4Fe-4S] cluster</name>
        <dbReference type="ChEBI" id="CHEBI:49883"/>
        <label>2</label>
        <note>4Fe-4S-S-AdoMet</note>
    </ligand>
</feature>
<dbReference type="GO" id="GO:0046872">
    <property type="term" value="F:metal ion binding"/>
    <property type="evidence" value="ECO:0007669"/>
    <property type="project" value="UniProtKB-KW"/>
</dbReference>
<organism evidence="11 12">
    <name type="scientific">Neomoorella glycerini</name>
    <dbReference type="NCBI Taxonomy" id="55779"/>
    <lineage>
        <taxon>Bacteria</taxon>
        <taxon>Bacillati</taxon>
        <taxon>Bacillota</taxon>
        <taxon>Clostridia</taxon>
        <taxon>Neomoorellales</taxon>
        <taxon>Neomoorellaceae</taxon>
        <taxon>Neomoorella</taxon>
    </lineage>
</organism>
<feature type="binding site" evidence="9">
    <location>
        <position position="48"/>
    </location>
    <ligand>
        <name>[4Fe-4S] cluster</name>
        <dbReference type="ChEBI" id="CHEBI:49883"/>
        <label>1</label>
    </ligand>
</feature>
<reference evidence="11 12" key="1">
    <citation type="submission" date="2019-11" db="EMBL/GenBank/DDBJ databases">
        <title>Genome sequence of Moorella glycerini DSM11254.</title>
        <authorList>
            <person name="Poehlein A."/>
            <person name="Boeer T."/>
            <person name="Daniel R."/>
        </authorList>
    </citation>
    <scope>NUCLEOTIDE SEQUENCE [LARGE SCALE GENOMIC DNA]</scope>
    <source>
        <strain evidence="11 12">DSM 11254</strain>
    </source>
</reference>
<feature type="binding site" evidence="9">
    <location>
        <position position="69"/>
    </location>
    <ligand>
        <name>[4Fe-4S] cluster</name>
        <dbReference type="ChEBI" id="CHEBI:49883"/>
        <label>2</label>
        <note>4Fe-4S-S-AdoMet</note>
    </ligand>
</feature>
<evidence type="ECO:0000256" key="1">
    <source>
        <dbReference type="ARBA" id="ARBA00022485"/>
    </source>
</evidence>
<dbReference type="NCBIfam" id="NF009544">
    <property type="entry name" value="PRK12928.1"/>
    <property type="match status" value="1"/>
</dbReference>
<evidence type="ECO:0000256" key="9">
    <source>
        <dbReference type="HAMAP-Rule" id="MF_00206"/>
    </source>
</evidence>
<dbReference type="Proteomes" id="UP000425916">
    <property type="component" value="Chromosome"/>
</dbReference>
<dbReference type="SUPFAM" id="SSF102114">
    <property type="entry name" value="Radical SAM enzymes"/>
    <property type="match status" value="1"/>
</dbReference>
<dbReference type="InterPro" id="IPR006638">
    <property type="entry name" value="Elp3/MiaA/NifB-like_rSAM"/>
</dbReference>
<dbReference type="FunFam" id="3.20.20.70:FF:000186">
    <property type="entry name" value="Lipoyl synthase"/>
    <property type="match status" value="1"/>
</dbReference>
<dbReference type="InterPro" id="IPR007197">
    <property type="entry name" value="rSAM"/>
</dbReference>
<feature type="binding site" evidence="9">
    <location>
        <position position="54"/>
    </location>
    <ligand>
        <name>[4Fe-4S] cluster</name>
        <dbReference type="ChEBI" id="CHEBI:49883"/>
        <label>1</label>
    </ligand>
</feature>
<accession>A0A6I5ZMU1</accession>
<comment type="subcellular location">
    <subcellularLocation>
        <location evidence="9">Cytoplasm</location>
    </subcellularLocation>
</comment>
<dbReference type="NCBIfam" id="NF004019">
    <property type="entry name" value="PRK05481.1"/>
    <property type="match status" value="1"/>
</dbReference>
<dbReference type="CDD" id="cd01335">
    <property type="entry name" value="Radical_SAM"/>
    <property type="match status" value="1"/>
</dbReference>
<dbReference type="OrthoDB" id="9787898at2"/>
<comment type="pathway">
    <text evidence="9">Protein modification; protein lipoylation via endogenous pathway; protein N(6)-(lipoyl)lysine from octanoyl-[acyl-carrier-protein]: step 2/2.</text>
</comment>
<evidence type="ECO:0000256" key="6">
    <source>
        <dbReference type="ARBA" id="ARBA00023004"/>
    </source>
</evidence>
<dbReference type="InterPro" id="IPR058240">
    <property type="entry name" value="rSAM_sf"/>
</dbReference>
<keyword evidence="6 9" id="KW-0408">Iron</keyword>
<sequence>MATSSVVARHRRLPSWLHKRLPSCGDIEATRRLLADLHLNTVCQSALCPNQGECFARRTATFMILGNTCTRNCRFCAVEHGRPETVDQDEPGRVAEAARRLGLKHVVVTSVTRDDLPDGGAGHFAATIAALRAVLPQAYIEVLTPDFRGDEEALATVARAKPDIFNHNVETVPRLYPMVRPQADYRRSLQVLKKMKELDPAIYTKSGLMVGLGETTDEVLQVMADLRSVDCDILTTGQYLRPSAGHLEIKEFVTPETFAWYAEKGREMGFLYVAAAPFVRSSYHAAEFSEKVAGKKPSCS</sequence>
<dbReference type="PANTHER" id="PTHR10949">
    <property type="entry name" value="LIPOYL SYNTHASE"/>
    <property type="match status" value="1"/>
</dbReference>
<comment type="similarity">
    <text evidence="9">Belongs to the radical SAM superfamily. Lipoyl synthase family.</text>
</comment>
<dbReference type="SMART" id="SM00729">
    <property type="entry name" value="Elp3"/>
    <property type="match status" value="1"/>
</dbReference>
<dbReference type="HAMAP" id="MF_00206">
    <property type="entry name" value="Lipoyl_synth"/>
    <property type="match status" value="1"/>
</dbReference>
<dbReference type="GO" id="GO:0009249">
    <property type="term" value="P:protein lipoylation"/>
    <property type="evidence" value="ECO:0007669"/>
    <property type="project" value="UniProtKB-UniRule"/>
</dbReference>
<proteinExistence type="inferred from homology"/>
<evidence type="ECO:0000256" key="2">
    <source>
        <dbReference type="ARBA" id="ARBA00022490"/>
    </source>
</evidence>
<keyword evidence="7 9" id="KW-0411">Iron-sulfur</keyword>
<evidence type="ECO:0000256" key="7">
    <source>
        <dbReference type="ARBA" id="ARBA00023014"/>
    </source>
</evidence>
<keyword evidence="12" id="KW-1185">Reference proteome</keyword>
<dbReference type="AlphaFoldDB" id="A0A6I5ZMU1"/>
<dbReference type="EMBL" id="CP046244">
    <property type="protein sequence ID" value="QGP90889.1"/>
    <property type="molecule type" value="Genomic_DNA"/>
</dbReference>
<dbReference type="RefSeq" id="WP_156271343.1">
    <property type="nucleotide sequence ID" value="NZ_CP046244.1"/>
</dbReference>
<feature type="binding site" evidence="9">
    <location>
        <position position="282"/>
    </location>
    <ligand>
        <name>[4Fe-4S] cluster</name>
        <dbReference type="ChEBI" id="CHEBI:49883"/>
        <label>1</label>
    </ligand>
</feature>
<evidence type="ECO:0000256" key="3">
    <source>
        <dbReference type="ARBA" id="ARBA00022679"/>
    </source>
</evidence>
<keyword evidence="3 9" id="KW-0808">Transferase</keyword>
<evidence type="ECO:0000313" key="11">
    <source>
        <dbReference type="EMBL" id="QGP90889.1"/>
    </source>
</evidence>
<comment type="function">
    <text evidence="9">Catalyzes the radical-mediated insertion of two sulfur atoms into the C-6 and C-8 positions of the octanoyl moiety bound to the lipoyl domains of lipoate-dependent enzymes, thereby converting the octanoylated domains into lipoylated derivatives.</text>
</comment>
<dbReference type="GO" id="GO:0016992">
    <property type="term" value="F:lipoate synthase activity"/>
    <property type="evidence" value="ECO:0007669"/>
    <property type="project" value="UniProtKB-UniRule"/>
</dbReference>
<dbReference type="InterPro" id="IPR003698">
    <property type="entry name" value="Lipoyl_synth"/>
</dbReference>
<evidence type="ECO:0000256" key="8">
    <source>
        <dbReference type="ARBA" id="ARBA00047326"/>
    </source>
</evidence>
<keyword evidence="1 9" id="KW-0004">4Fe-4S</keyword>
<dbReference type="Gene3D" id="3.20.20.70">
    <property type="entry name" value="Aldolase class I"/>
    <property type="match status" value="1"/>
</dbReference>
<comment type="cofactor">
    <cofactor evidence="9">
        <name>[4Fe-4S] cluster</name>
        <dbReference type="ChEBI" id="CHEBI:49883"/>
    </cofactor>
    <text evidence="9">Binds 2 [4Fe-4S] clusters per subunit. One cluster is coordinated with 3 cysteines and an exchangeable S-adenosyl-L-methionine.</text>
</comment>
<keyword evidence="2 9" id="KW-0963">Cytoplasm</keyword>
<evidence type="ECO:0000256" key="5">
    <source>
        <dbReference type="ARBA" id="ARBA00022723"/>
    </source>
</evidence>
<comment type="catalytic activity">
    <reaction evidence="8 9">
        <text>[[Fe-S] cluster scaffold protein carrying a second [4Fe-4S](2+) cluster] + N(6)-octanoyl-L-lysyl-[protein] + 2 oxidized [2Fe-2S]-[ferredoxin] + 2 S-adenosyl-L-methionine + 4 H(+) = [[Fe-S] cluster scaffold protein] + N(6)-[(R)-dihydrolipoyl]-L-lysyl-[protein] + 4 Fe(3+) + 2 hydrogen sulfide + 2 5'-deoxyadenosine + 2 L-methionine + 2 reduced [2Fe-2S]-[ferredoxin]</text>
        <dbReference type="Rhea" id="RHEA:16585"/>
        <dbReference type="Rhea" id="RHEA-COMP:9928"/>
        <dbReference type="Rhea" id="RHEA-COMP:10000"/>
        <dbReference type="Rhea" id="RHEA-COMP:10001"/>
        <dbReference type="Rhea" id="RHEA-COMP:10475"/>
        <dbReference type="Rhea" id="RHEA-COMP:14568"/>
        <dbReference type="Rhea" id="RHEA-COMP:14569"/>
        <dbReference type="ChEBI" id="CHEBI:15378"/>
        <dbReference type="ChEBI" id="CHEBI:17319"/>
        <dbReference type="ChEBI" id="CHEBI:29034"/>
        <dbReference type="ChEBI" id="CHEBI:29919"/>
        <dbReference type="ChEBI" id="CHEBI:33722"/>
        <dbReference type="ChEBI" id="CHEBI:33737"/>
        <dbReference type="ChEBI" id="CHEBI:33738"/>
        <dbReference type="ChEBI" id="CHEBI:57844"/>
        <dbReference type="ChEBI" id="CHEBI:59789"/>
        <dbReference type="ChEBI" id="CHEBI:78809"/>
        <dbReference type="ChEBI" id="CHEBI:83100"/>
        <dbReference type="EC" id="2.8.1.8"/>
    </reaction>
</comment>
<evidence type="ECO:0000256" key="4">
    <source>
        <dbReference type="ARBA" id="ARBA00022691"/>
    </source>
</evidence>